<dbReference type="PANTHER" id="PTHR23501:SF94">
    <property type="entry name" value="MAJOR FACILITATOR SUPERFAMILY (MFS) PROFILE DOMAIN-CONTAINING PROTEIN"/>
    <property type="match status" value="1"/>
</dbReference>
<organism evidence="8 9">
    <name type="scientific">Neoarthrinium moseri</name>
    <dbReference type="NCBI Taxonomy" id="1658444"/>
    <lineage>
        <taxon>Eukaryota</taxon>
        <taxon>Fungi</taxon>
        <taxon>Dikarya</taxon>
        <taxon>Ascomycota</taxon>
        <taxon>Pezizomycotina</taxon>
        <taxon>Sordariomycetes</taxon>
        <taxon>Xylariomycetidae</taxon>
        <taxon>Amphisphaeriales</taxon>
        <taxon>Apiosporaceae</taxon>
        <taxon>Neoarthrinium</taxon>
    </lineage>
</organism>
<feature type="transmembrane region" description="Helical" evidence="6">
    <location>
        <begin position="259"/>
        <end position="281"/>
    </location>
</feature>
<evidence type="ECO:0000313" key="9">
    <source>
        <dbReference type="Proteomes" id="UP000829685"/>
    </source>
</evidence>
<keyword evidence="3 6" id="KW-1133">Transmembrane helix</keyword>
<protein>
    <recommendedName>
        <fullName evidence="7">Major facilitator superfamily (MFS) profile domain-containing protein</fullName>
    </recommendedName>
</protein>
<keyword evidence="2 6" id="KW-0812">Transmembrane</keyword>
<dbReference type="Pfam" id="PF07690">
    <property type="entry name" value="MFS_1"/>
    <property type="match status" value="1"/>
</dbReference>
<dbReference type="PROSITE" id="PS50850">
    <property type="entry name" value="MFS"/>
    <property type="match status" value="1"/>
</dbReference>
<reference evidence="8" key="1">
    <citation type="submission" date="2021-03" db="EMBL/GenBank/DDBJ databases">
        <title>Revisited historic fungal species revealed as producer of novel bioactive compounds through whole genome sequencing and comparative genomics.</title>
        <authorList>
            <person name="Vignolle G.A."/>
            <person name="Hochenegger N."/>
            <person name="Mach R.L."/>
            <person name="Mach-Aigner A.R."/>
            <person name="Javad Rahimi M."/>
            <person name="Salim K.A."/>
            <person name="Chan C.M."/>
            <person name="Lim L.B.L."/>
            <person name="Cai F."/>
            <person name="Druzhinina I.S."/>
            <person name="U'Ren J.M."/>
            <person name="Derntl C."/>
        </authorList>
    </citation>
    <scope>NUCLEOTIDE SEQUENCE</scope>
    <source>
        <strain evidence="8">TUCIM 5799</strain>
    </source>
</reference>
<dbReference type="InterPro" id="IPR036259">
    <property type="entry name" value="MFS_trans_sf"/>
</dbReference>
<dbReference type="Gene3D" id="1.20.1720.10">
    <property type="entry name" value="Multidrug resistance protein D"/>
    <property type="match status" value="1"/>
</dbReference>
<feature type="region of interest" description="Disordered" evidence="5">
    <location>
        <begin position="1"/>
        <end position="21"/>
    </location>
</feature>
<dbReference type="AlphaFoldDB" id="A0A9Q0AJK9"/>
<dbReference type="PANTHER" id="PTHR23501">
    <property type="entry name" value="MAJOR FACILITATOR SUPERFAMILY"/>
    <property type="match status" value="1"/>
</dbReference>
<feature type="transmembrane region" description="Helical" evidence="6">
    <location>
        <begin position="450"/>
        <end position="469"/>
    </location>
</feature>
<feature type="compositionally biased region" description="Polar residues" evidence="5">
    <location>
        <begin position="7"/>
        <end position="21"/>
    </location>
</feature>
<proteinExistence type="predicted"/>
<feature type="transmembrane region" description="Helical" evidence="6">
    <location>
        <begin position="372"/>
        <end position="391"/>
    </location>
</feature>
<dbReference type="InterPro" id="IPR011701">
    <property type="entry name" value="MFS"/>
</dbReference>
<feature type="transmembrane region" description="Helical" evidence="6">
    <location>
        <begin position="346"/>
        <end position="365"/>
    </location>
</feature>
<feature type="transmembrane region" description="Helical" evidence="6">
    <location>
        <begin position="35"/>
        <end position="54"/>
    </location>
</feature>
<evidence type="ECO:0000259" key="7">
    <source>
        <dbReference type="PROSITE" id="PS50850"/>
    </source>
</evidence>
<feature type="transmembrane region" description="Helical" evidence="6">
    <location>
        <begin position="105"/>
        <end position="128"/>
    </location>
</feature>
<dbReference type="SUPFAM" id="SSF103473">
    <property type="entry name" value="MFS general substrate transporter"/>
    <property type="match status" value="1"/>
</dbReference>
<dbReference type="GO" id="GO:0022857">
    <property type="term" value="F:transmembrane transporter activity"/>
    <property type="evidence" value="ECO:0007669"/>
    <property type="project" value="InterPro"/>
</dbReference>
<evidence type="ECO:0000256" key="2">
    <source>
        <dbReference type="ARBA" id="ARBA00022692"/>
    </source>
</evidence>
<dbReference type="OrthoDB" id="2351791at2759"/>
<gene>
    <name evidence="8" type="ORF">JX265_011575</name>
</gene>
<sequence>MSVAKTVGQTTSSTDPKTTPVPSIEIWRPSLHERLIIYMLGVTSLIVAMDASIIPTTLSSMVNDLEGDSTQAFWIGTSYLLVNAVTMPFICSVSDIFGRPICFEFSLAMFSLGTVICCTANSIVHMLVGRCIQGIGGAGIHALGLVILTDIVPLSHRPKWYGVTLGGWAIGLSLGPIIGGGIVEHASWRVIFYIMFPICALGLILTPWLLTLKPKTATLKEKLARVDWLGGILFMCSATSFLIGVSWGGIQYDWNSAQTIAPIVLGALGMIMTVFYENHFARDPYLRKSLWQDWRIEGSDKLNWSAIVTYINGCLQGLAMFGFLYYVPLYFLSVKGQSPLEAGVDVLALLLPTLLSAIVTGRLITRTRNYRWAICVGWFIACIGTGFLLVWSVHSSTVFWAFSQIILGVGTGAVLNAQNFACQAMCKPADGTRTGEEGVAAAMYLFSRQFGFALGVGIGGTAFQNVMALKLEWEGLPVDPARHAEGYVAVLSSMQDGHEKASIREAYEFGFMGCFSVFLGVSVVALILSLIFVEQFDMNRAQDSEHKLQPRRAITKAIDQTSQERTCKV</sequence>
<evidence type="ECO:0000256" key="6">
    <source>
        <dbReference type="SAM" id="Phobius"/>
    </source>
</evidence>
<evidence type="ECO:0000256" key="3">
    <source>
        <dbReference type="ARBA" id="ARBA00022989"/>
    </source>
</evidence>
<feature type="transmembrane region" description="Helical" evidence="6">
    <location>
        <begin position="509"/>
        <end position="533"/>
    </location>
</feature>
<dbReference type="EMBL" id="JAFIMR010000043">
    <property type="protein sequence ID" value="KAI1856616.1"/>
    <property type="molecule type" value="Genomic_DNA"/>
</dbReference>
<evidence type="ECO:0000256" key="5">
    <source>
        <dbReference type="SAM" id="MobiDB-lite"/>
    </source>
</evidence>
<dbReference type="InterPro" id="IPR020846">
    <property type="entry name" value="MFS_dom"/>
</dbReference>
<dbReference type="GO" id="GO:0005886">
    <property type="term" value="C:plasma membrane"/>
    <property type="evidence" value="ECO:0007669"/>
    <property type="project" value="TreeGrafter"/>
</dbReference>
<comment type="subcellular location">
    <subcellularLocation>
        <location evidence="1">Membrane</location>
        <topology evidence="1">Multi-pass membrane protein</topology>
    </subcellularLocation>
</comment>
<evidence type="ECO:0000313" key="8">
    <source>
        <dbReference type="EMBL" id="KAI1856616.1"/>
    </source>
</evidence>
<dbReference type="Gene3D" id="1.20.1250.20">
    <property type="entry name" value="MFS general substrate transporter like domains"/>
    <property type="match status" value="1"/>
</dbReference>
<feature type="transmembrane region" description="Helical" evidence="6">
    <location>
        <begin position="74"/>
        <end position="93"/>
    </location>
</feature>
<keyword evidence="9" id="KW-1185">Reference proteome</keyword>
<evidence type="ECO:0000256" key="1">
    <source>
        <dbReference type="ARBA" id="ARBA00004141"/>
    </source>
</evidence>
<name>A0A9Q0AJK9_9PEZI</name>
<accession>A0A9Q0AJK9</accession>
<feature type="transmembrane region" description="Helical" evidence="6">
    <location>
        <begin position="223"/>
        <end position="247"/>
    </location>
</feature>
<feature type="transmembrane region" description="Helical" evidence="6">
    <location>
        <begin position="302"/>
        <end position="326"/>
    </location>
</feature>
<feature type="transmembrane region" description="Helical" evidence="6">
    <location>
        <begin position="160"/>
        <end position="178"/>
    </location>
</feature>
<feature type="transmembrane region" description="Helical" evidence="6">
    <location>
        <begin position="397"/>
        <end position="417"/>
    </location>
</feature>
<feature type="domain" description="Major facilitator superfamily (MFS) profile" evidence="7">
    <location>
        <begin position="36"/>
        <end position="537"/>
    </location>
</feature>
<feature type="transmembrane region" description="Helical" evidence="6">
    <location>
        <begin position="134"/>
        <end position="153"/>
    </location>
</feature>
<evidence type="ECO:0000256" key="4">
    <source>
        <dbReference type="ARBA" id="ARBA00023136"/>
    </source>
</evidence>
<dbReference type="Proteomes" id="UP000829685">
    <property type="component" value="Unassembled WGS sequence"/>
</dbReference>
<keyword evidence="4 6" id="KW-0472">Membrane</keyword>
<comment type="caution">
    <text evidence="8">The sequence shown here is derived from an EMBL/GenBank/DDBJ whole genome shotgun (WGS) entry which is preliminary data.</text>
</comment>
<feature type="transmembrane region" description="Helical" evidence="6">
    <location>
        <begin position="190"/>
        <end position="211"/>
    </location>
</feature>